<feature type="domain" description="Response regulatory" evidence="8">
    <location>
        <begin position="2"/>
        <end position="115"/>
    </location>
</feature>
<dbReference type="InterPro" id="IPR001789">
    <property type="entry name" value="Sig_transdc_resp-reg_receiver"/>
</dbReference>
<evidence type="ECO:0000259" key="8">
    <source>
        <dbReference type="PROSITE" id="PS50110"/>
    </source>
</evidence>
<proteinExistence type="predicted"/>
<dbReference type="Pfam" id="PF00072">
    <property type="entry name" value="Response_reg"/>
    <property type="match status" value="1"/>
</dbReference>
<name>A0ABT2U813_9BACL</name>
<evidence type="ECO:0000256" key="2">
    <source>
        <dbReference type="ARBA" id="ARBA00023012"/>
    </source>
</evidence>
<dbReference type="InterPro" id="IPR016032">
    <property type="entry name" value="Sig_transdc_resp-reg_C-effctor"/>
</dbReference>
<dbReference type="SMART" id="SM00862">
    <property type="entry name" value="Trans_reg_C"/>
    <property type="match status" value="1"/>
</dbReference>
<dbReference type="SMART" id="SM00448">
    <property type="entry name" value="REC"/>
    <property type="match status" value="1"/>
</dbReference>
<feature type="modified residue" description="4-aspartylphosphate" evidence="6">
    <location>
        <position position="51"/>
    </location>
</feature>
<dbReference type="InterPro" id="IPR039420">
    <property type="entry name" value="WalR-like"/>
</dbReference>
<dbReference type="CDD" id="cd17574">
    <property type="entry name" value="REC_OmpR"/>
    <property type="match status" value="1"/>
</dbReference>
<dbReference type="InterPro" id="IPR011006">
    <property type="entry name" value="CheY-like_superfamily"/>
</dbReference>
<dbReference type="PROSITE" id="PS50110">
    <property type="entry name" value="RESPONSE_REGULATORY"/>
    <property type="match status" value="1"/>
</dbReference>
<accession>A0ABT2U813</accession>
<dbReference type="Proteomes" id="UP001652445">
    <property type="component" value="Unassembled WGS sequence"/>
</dbReference>
<evidence type="ECO:0000256" key="6">
    <source>
        <dbReference type="PROSITE-ProRule" id="PRU00169"/>
    </source>
</evidence>
<keyword evidence="3" id="KW-0805">Transcription regulation</keyword>
<dbReference type="Gene3D" id="3.40.50.2300">
    <property type="match status" value="1"/>
</dbReference>
<dbReference type="EMBL" id="JAOQIO010000005">
    <property type="protein sequence ID" value="MCU6790720.1"/>
    <property type="molecule type" value="Genomic_DNA"/>
</dbReference>
<dbReference type="Pfam" id="PF00486">
    <property type="entry name" value="Trans_reg_C"/>
    <property type="match status" value="1"/>
</dbReference>
<comment type="caution">
    <text evidence="10">The sequence shown here is derived from an EMBL/GenBank/DDBJ whole genome shotgun (WGS) entry which is preliminary data.</text>
</comment>
<evidence type="ECO:0000313" key="10">
    <source>
        <dbReference type="EMBL" id="MCU6790720.1"/>
    </source>
</evidence>
<keyword evidence="5" id="KW-0804">Transcription</keyword>
<keyword evidence="4 7" id="KW-0238">DNA-binding</keyword>
<keyword evidence="2" id="KW-0902">Two-component regulatory system</keyword>
<evidence type="ECO:0000313" key="11">
    <source>
        <dbReference type="Proteomes" id="UP001652445"/>
    </source>
</evidence>
<dbReference type="PROSITE" id="PS51755">
    <property type="entry name" value="OMPR_PHOB"/>
    <property type="match status" value="1"/>
</dbReference>
<feature type="DNA-binding region" description="OmpR/PhoB-type" evidence="7">
    <location>
        <begin position="139"/>
        <end position="237"/>
    </location>
</feature>
<dbReference type="InterPro" id="IPR001867">
    <property type="entry name" value="OmpR/PhoB-type_DNA-bd"/>
</dbReference>
<sequence>MRLLVAEDDTSVCEMLQLFFQKEHYDTTFVHDGWVAERRLLEESWDFVILDWMLPGKDGISLCKQLRTITQTPIILLTARDQEQDRILGLESGADDYVVKPFSPMELIARIKAVHRRYHIGTASSNLQSEPTHHLHDSLNILKHKNIRIELDTRTVIIRGAVLTNLTPKEFELLCLFVRHPKKVFTRDMLIESIWGYDYIGEERTVDVHIKRLRNKISTPENPLVVTVWGIGYKLEE</sequence>
<evidence type="ECO:0000256" key="3">
    <source>
        <dbReference type="ARBA" id="ARBA00023015"/>
    </source>
</evidence>
<feature type="domain" description="OmpR/PhoB-type" evidence="9">
    <location>
        <begin position="139"/>
        <end position="237"/>
    </location>
</feature>
<evidence type="ECO:0000256" key="1">
    <source>
        <dbReference type="ARBA" id="ARBA00022553"/>
    </source>
</evidence>
<dbReference type="PANTHER" id="PTHR48111:SF21">
    <property type="entry name" value="DNA-BINDING DUAL MASTER TRANSCRIPTIONAL REGULATOR RPAA"/>
    <property type="match status" value="1"/>
</dbReference>
<reference evidence="10 11" key="1">
    <citation type="submission" date="2022-09" db="EMBL/GenBank/DDBJ databases">
        <authorList>
            <person name="Han X.L."/>
            <person name="Wang Q."/>
            <person name="Lu T."/>
        </authorList>
    </citation>
    <scope>NUCLEOTIDE SEQUENCE [LARGE SCALE GENOMIC DNA]</scope>
    <source>
        <strain evidence="10 11">WQ 127069</strain>
    </source>
</reference>
<dbReference type="CDD" id="cd00383">
    <property type="entry name" value="trans_reg_C"/>
    <property type="match status" value="1"/>
</dbReference>
<dbReference type="Gene3D" id="6.10.250.690">
    <property type="match status" value="1"/>
</dbReference>
<evidence type="ECO:0000259" key="9">
    <source>
        <dbReference type="PROSITE" id="PS51755"/>
    </source>
</evidence>
<evidence type="ECO:0000256" key="4">
    <source>
        <dbReference type="ARBA" id="ARBA00023125"/>
    </source>
</evidence>
<dbReference type="RefSeq" id="WP_262682224.1">
    <property type="nucleotide sequence ID" value="NZ_JAOQIO010000005.1"/>
</dbReference>
<evidence type="ECO:0000256" key="7">
    <source>
        <dbReference type="PROSITE-ProRule" id="PRU01091"/>
    </source>
</evidence>
<dbReference type="SUPFAM" id="SSF46894">
    <property type="entry name" value="C-terminal effector domain of the bipartite response regulators"/>
    <property type="match status" value="1"/>
</dbReference>
<protein>
    <submittedName>
        <fullName evidence="10">Response regulator transcription factor</fullName>
    </submittedName>
</protein>
<dbReference type="Gene3D" id="1.10.10.10">
    <property type="entry name" value="Winged helix-like DNA-binding domain superfamily/Winged helix DNA-binding domain"/>
    <property type="match status" value="1"/>
</dbReference>
<dbReference type="InterPro" id="IPR036388">
    <property type="entry name" value="WH-like_DNA-bd_sf"/>
</dbReference>
<keyword evidence="1 6" id="KW-0597">Phosphoprotein</keyword>
<dbReference type="SUPFAM" id="SSF52172">
    <property type="entry name" value="CheY-like"/>
    <property type="match status" value="1"/>
</dbReference>
<dbReference type="PANTHER" id="PTHR48111">
    <property type="entry name" value="REGULATOR OF RPOS"/>
    <property type="match status" value="1"/>
</dbReference>
<organism evidence="10 11">
    <name type="scientific">Paenibacillus baimaensis</name>
    <dbReference type="NCBI Taxonomy" id="2982185"/>
    <lineage>
        <taxon>Bacteria</taxon>
        <taxon>Bacillati</taxon>
        <taxon>Bacillota</taxon>
        <taxon>Bacilli</taxon>
        <taxon>Bacillales</taxon>
        <taxon>Paenibacillaceae</taxon>
        <taxon>Paenibacillus</taxon>
    </lineage>
</organism>
<keyword evidence="11" id="KW-1185">Reference proteome</keyword>
<evidence type="ECO:0000256" key="5">
    <source>
        <dbReference type="ARBA" id="ARBA00023163"/>
    </source>
</evidence>
<gene>
    <name evidence="10" type="ORF">OB236_01150</name>
</gene>